<dbReference type="AlphaFoldDB" id="A0A409VJX0"/>
<comment type="caution">
    <text evidence="1">The sequence shown here is derived from an EMBL/GenBank/DDBJ whole genome shotgun (WGS) entry which is preliminary data.</text>
</comment>
<dbReference type="Proteomes" id="UP000284706">
    <property type="component" value="Unassembled WGS sequence"/>
</dbReference>
<name>A0A409VJX0_9AGAR</name>
<evidence type="ECO:0000313" key="1">
    <source>
        <dbReference type="EMBL" id="PPQ66548.1"/>
    </source>
</evidence>
<protein>
    <submittedName>
        <fullName evidence="1">Uncharacterized protein</fullName>
    </submittedName>
</protein>
<dbReference type="EMBL" id="NHYE01005628">
    <property type="protein sequence ID" value="PPQ66548.1"/>
    <property type="molecule type" value="Genomic_DNA"/>
</dbReference>
<reference evidence="1 2" key="1">
    <citation type="journal article" date="2018" name="Evol. Lett.">
        <title>Horizontal gene cluster transfer increased hallucinogenic mushroom diversity.</title>
        <authorList>
            <person name="Reynolds H.T."/>
            <person name="Vijayakumar V."/>
            <person name="Gluck-Thaler E."/>
            <person name="Korotkin H.B."/>
            <person name="Matheny P.B."/>
            <person name="Slot J.C."/>
        </authorList>
    </citation>
    <scope>NUCLEOTIDE SEQUENCE [LARGE SCALE GENOMIC DNA]</scope>
    <source>
        <strain evidence="1 2">SRW20</strain>
    </source>
</reference>
<keyword evidence="2" id="KW-1185">Reference proteome</keyword>
<evidence type="ECO:0000313" key="2">
    <source>
        <dbReference type="Proteomes" id="UP000284706"/>
    </source>
</evidence>
<gene>
    <name evidence="1" type="ORF">CVT26_009520</name>
</gene>
<accession>A0A409VJX0</accession>
<proteinExistence type="predicted"/>
<organism evidence="1 2">
    <name type="scientific">Gymnopilus dilepis</name>
    <dbReference type="NCBI Taxonomy" id="231916"/>
    <lineage>
        <taxon>Eukaryota</taxon>
        <taxon>Fungi</taxon>
        <taxon>Dikarya</taxon>
        <taxon>Basidiomycota</taxon>
        <taxon>Agaricomycotina</taxon>
        <taxon>Agaricomycetes</taxon>
        <taxon>Agaricomycetidae</taxon>
        <taxon>Agaricales</taxon>
        <taxon>Agaricineae</taxon>
        <taxon>Hymenogastraceae</taxon>
        <taxon>Gymnopilus</taxon>
    </lineage>
</organism>
<dbReference type="InParanoid" id="A0A409VJX0"/>
<sequence length="68" mass="7486">MVPLPAIPWEGKGWDMRPALPDSHSLAASPGRVLRPNPLESFTLHDNDIALLAVIRNGRRRPPSLPLT</sequence>